<evidence type="ECO:0000256" key="2">
    <source>
        <dbReference type="ARBA" id="ARBA00022840"/>
    </source>
</evidence>
<dbReference type="eggNOG" id="COG2204">
    <property type="taxonomic scope" value="Bacteria"/>
</dbReference>
<dbReference type="eggNOG" id="COG0348">
    <property type="taxonomic scope" value="Bacteria"/>
</dbReference>
<feature type="transmembrane region" description="Helical" evidence="3">
    <location>
        <begin position="572"/>
        <end position="590"/>
    </location>
</feature>
<keyword evidence="2" id="KW-0067">ATP-binding</keyword>
<keyword evidence="3" id="KW-0472">Membrane</keyword>
<dbReference type="InterPro" id="IPR000595">
    <property type="entry name" value="cNMP-bd_dom"/>
</dbReference>
<evidence type="ECO:0000313" key="6">
    <source>
        <dbReference type="EMBL" id="KHE92680.1"/>
    </source>
</evidence>
<name>A0A0B0EPT2_9BACT</name>
<dbReference type="AlphaFoldDB" id="A0A0B0EPT2"/>
<dbReference type="InterPro" id="IPR002078">
    <property type="entry name" value="Sigma_54_int"/>
</dbReference>
<feature type="domain" description="Cyclic nucleotide-binding" evidence="4">
    <location>
        <begin position="24"/>
        <end position="143"/>
    </location>
</feature>
<dbReference type="CDD" id="cd00009">
    <property type="entry name" value="AAA"/>
    <property type="match status" value="1"/>
</dbReference>
<protein>
    <submittedName>
        <fullName evidence="6">Two-component response regulator</fullName>
    </submittedName>
</protein>
<gene>
    <name evidence="6" type="ORF">SCABRO_01540</name>
</gene>
<keyword evidence="3" id="KW-0812">Transmembrane</keyword>
<evidence type="ECO:0000256" key="3">
    <source>
        <dbReference type="SAM" id="Phobius"/>
    </source>
</evidence>
<dbReference type="PANTHER" id="PTHR32071">
    <property type="entry name" value="TRANSCRIPTIONAL REGULATORY PROTEIN"/>
    <property type="match status" value="1"/>
</dbReference>
<dbReference type="InterPro" id="IPR058031">
    <property type="entry name" value="AAA_lid_NorR"/>
</dbReference>
<dbReference type="PROSITE" id="PS50042">
    <property type="entry name" value="CNMP_BINDING_3"/>
    <property type="match status" value="1"/>
</dbReference>
<sequence length="738" mass="83843">MEKKRTIFEKETGDIVKFLGEASIFKELSKESLEKISEKIQMLTLTKDNIVIKKDSPGNRLYLIRSGSTRVVSESEFEDFTIATIPSGQCFGEMSLLTGEPCCATVKTNEDSLLYFITKSDFDEIILENPQINKHFNKLFAERIGKQNIKSIDLKKYEIALSKYLQKAKEYQYSEVVWKSKRMQRVFNEAKKYSANDLPVTVIGKPGTGKEILSRKIHMESTKAKYPVFEIVLPKERRKGKSAIHNERRQLDHIACELFGKEKIKYTTDDGMRIGCLELVNNGTLIIKNIENMSLNTQEGFLQFIETGTFMRTGGREPIRSNVRIIVTTTDISFMQKQLCQRLFQMLSNQQLEIPSLSEHKKDIPSLMDHFADKISKIRHTQKQKFSMDATNKLLKYDYPGNVKELENIIERAITLSKAGTDIEEEVIFLGDPTGIEDAKRINLLNISLIERLCKSRRIILAVKAATLIIFISILCLFVMQSDISIGGRNITLILCWQLGIPLLFVLFLFAARFGCGICPIFSITNFLNKRNLKIPVPDFIKKYDVWIMGTGFISILFVEEYTHMAASISKTAYLIFSILFAAIIVDFIFEKSAWCRHLCPLGGMAGLFSMSSLIEIRANRNVCTTICTTHDCFKGSERANPCPMFLHLQFLSDNRVCKVCLNCIKNCTHHATRLNLRIPGTEISSLSQPSLPGAIFSIILSGLLVAEIISKTDIIHANYIFIFSASIFFCTNPKLYN</sequence>
<dbReference type="PROSITE" id="PS50045">
    <property type="entry name" value="SIGMA54_INTERACT_4"/>
    <property type="match status" value="1"/>
</dbReference>
<dbReference type="CDD" id="cd00038">
    <property type="entry name" value="CAP_ED"/>
    <property type="match status" value="1"/>
</dbReference>
<dbReference type="Proteomes" id="UP000030652">
    <property type="component" value="Unassembled WGS sequence"/>
</dbReference>
<dbReference type="Pfam" id="PF25601">
    <property type="entry name" value="AAA_lid_14"/>
    <property type="match status" value="1"/>
</dbReference>
<dbReference type="Gene3D" id="3.40.50.300">
    <property type="entry name" value="P-loop containing nucleotide triphosphate hydrolases"/>
    <property type="match status" value="1"/>
</dbReference>
<dbReference type="SUPFAM" id="SSF52540">
    <property type="entry name" value="P-loop containing nucleoside triphosphate hydrolases"/>
    <property type="match status" value="1"/>
</dbReference>
<dbReference type="Gene3D" id="2.60.120.10">
    <property type="entry name" value="Jelly Rolls"/>
    <property type="match status" value="1"/>
</dbReference>
<dbReference type="Pfam" id="PF00027">
    <property type="entry name" value="cNMP_binding"/>
    <property type="match status" value="1"/>
</dbReference>
<feature type="transmembrane region" description="Helical" evidence="3">
    <location>
        <begin position="500"/>
        <end position="523"/>
    </location>
</feature>
<feature type="transmembrane region" description="Helical" evidence="3">
    <location>
        <begin position="544"/>
        <end position="560"/>
    </location>
</feature>
<feature type="domain" description="Sigma-54 factor interaction" evidence="5">
    <location>
        <begin position="176"/>
        <end position="415"/>
    </location>
</feature>
<keyword evidence="1" id="KW-0547">Nucleotide-binding</keyword>
<organism evidence="6 7">
    <name type="scientific">Candidatus Scalindua brodae</name>
    <dbReference type="NCBI Taxonomy" id="237368"/>
    <lineage>
        <taxon>Bacteria</taxon>
        <taxon>Pseudomonadati</taxon>
        <taxon>Planctomycetota</taxon>
        <taxon>Candidatus Brocadiia</taxon>
        <taxon>Candidatus Brocadiales</taxon>
        <taxon>Candidatus Scalinduaceae</taxon>
        <taxon>Candidatus Scalindua</taxon>
    </lineage>
</organism>
<evidence type="ECO:0000259" key="5">
    <source>
        <dbReference type="PROSITE" id="PS50045"/>
    </source>
</evidence>
<dbReference type="InterPro" id="IPR017896">
    <property type="entry name" value="4Fe4S_Fe-S-bd"/>
</dbReference>
<dbReference type="GO" id="GO:0005524">
    <property type="term" value="F:ATP binding"/>
    <property type="evidence" value="ECO:0007669"/>
    <property type="project" value="UniProtKB-KW"/>
</dbReference>
<keyword evidence="3" id="KW-1133">Transmembrane helix</keyword>
<accession>A0A0B0EPT2</accession>
<evidence type="ECO:0000259" key="4">
    <source>
        <dbReference type="PROSITE" id="PS50042"/>
    </source>
</evidence>
<feature type="transmembrane region" description="Helical" evidence="3">
    <location>
        <begin position="459"/>
        <end position="480"/>
    </location>
</feature>
<dbReference type="SUPFAM" id="SSF51206">
    <property type="entry name" value="cAMP-binding domain-like"/>
    <property type="match status" value="1"/>
</dbReference>
<feature type="transmembrane region" description="Helical" evidence="3">
    <location>
        <begin position="716"/>
        <end position="732"/>
    </location>
</feature>
<dbReference type="Pfam" id="PF00158">
    <property type="entry name" value="Sigma54_activat"/>
    <property type="match status" value="1"/>
</dbReference>
<evidence type="ECO:0000313" key="7">
    <source>
        <dbReference type="Proteomes" id="UP000030652"/>
    </source>
</evidence>
<dbReference type="SMART" id="SM00100">
    <property type="entry name" value="cNMP"/>
    <property type="match status" value="1"/>
</dbReference>
<dbReference type="InterPro" id="IPR027417">
    <property type="entry name" value="P-loop_NTPase"/>
</dbReference>
<feature type="non-terminal residue" evidence="6">
    <location>
        <position position="738"/>
    </location>
</feature>
<proteinExistence type="predicted"/>
<dbReference type="InterPro" id="IPR014710">
    <property type="entry name" value="RmlC-like_jellyroll"/>
</dbReference>
<dbReference type="EMBL" id="JRYO01000102">
    <property type="protein sequence ID" value="KHE92680.1"/>
    <property type="molecule type" value="Genomic_DNA"/>
</dbReference>
<evidence type="ECO:0000256" key="1">
    <source>
        <dbReference type="ARBA" id="ARBA00022741"/>
    </source>
</evidence>
<dbReference type="InterPro" id="IPR018490">
    <property type="entry name" value="cNMP-bd_dom_sf"/>
</dbReference>
<dbReference type="Gene3D" id="1.10.8.60">
    <property type="match status" value="1"/>
</dbReference>
<dbReference type="GO" id="GO:0006355">
    <property type="term" value="P:regulation of DNA-templated transcription"/>
    <property type="evidence" value="ECO:0007669"/>
    <property type="project" value="InterPro"/>
</dbReference>
<feature type="transmembrane region" description="Helical" evidence="3">
    <location>
        <begin position="692"/>
        <end position="710"/>
    </location>
</feature>
<comment type="caution">
    <text evidence="6">The sequence shown here is derived from an EMBL/GenBank/DDBJ whole genome shotgun (WGS) entry which is preliminary data.</text>
</comment>
<dbReference type="Pfam" id="PF12801">
    <property type="entry name" value="Fer4_5"/>
    <property type="match status" value="2"/>
</dbReference>
<reference evidence="6 7" key="1">
    <citation type="submission" date="2014-10" db="EMBL/GenBank/DDBJ databases">
        <title>Draft genome of anammox bacterium scalindua brodae, obtained using differential coverage binning of sequence data from two enrichment reactors.</title>
        <authorList>
            <person name="Speth D.R."/>
            <person name="Russ L."/>
            <person name="Kartal B."/>
            <person name="Op den Camp H.J."/>
            <person name="Dutilh B.E."/>
            <person name="Jetten M.S."/>
        </authorList>
    </citation>
    <scope>NUCLEOTIDE SEQUENCE [LARGE SCALE GENOMIC DNA]</scope>
    <source>
        <strain evidence="6">RU1</strain>
    </source>
</reference>